<dbReference type="EMBL" id="CP096040">
    <property type="protein sequence ID" value="USQ96753.1"/>
    <property type="molecule type" value="Genomic_DNA"/>
</dbReference>
<evidence type="ECO:0000313" key="3">
    <source>
        <dbReference type="Proteomes" id="UP001057520"/>
    </source>
</evidence>
<feature type="chain" id="PRO_5047548032" description="DUF3617 domain-containing protein" evidence="1">
    <location>
        <begin position="22"/>
        <end position="228"/>
    </location>
</feature>
<evidence type="ECO:0000313" key="2">
    <source>
        <dbReference type="EMBL" id="USQ96753.1"/>
    </source>
</evidence>
<gene>
    <name evidence="2" type="ORF">MZV50_03995</name>
</gene>
<keyword evidence="3" id="KW-1185">Reference proteome</keyword>
<dbReference type="Proteomes" id="UP001057520">
    <property type="component" value="Chromosome"/>
</dbReference>
<proteinExistence type="predicted"/>
<name>A0ABY4ZVL6_9CAUL</name>
<evidence type="ECO:0008006" key="4">
    <source>
        <dbReference type="Google" id="ProtNLM"/>
    </source>
</evidence>
<keyword evidence="1" id="KW-0732">Signal</keyword>
<accession>A0ABY4ZVL6</accession>
<evidence type="ECO:0000256" key="1">
    <source>
        <dbReference type="SAM" id="SignalP"/>
    </source>
</evidence>
<organism evidence="2 3">
    <name type="scientific">Caulobacter segnis</name>
    <dbReference type="NCBI Taxonomy" id="88688"/>
    <lineage>
        <taxon>Bacteria</taxon>
        <taxon>Pseudomonadati</taxon>
        <taxon>Pseudomonadota</taxon>
        <taxon>Alphaproteobacteria</taxon>
        <taxon>Caulobacterales</taxon>
        <taxon>Caulobacteraceae</taxon>
        <taxon>Caulobacter</taxon>
    </lineage>
</organism>
<protein>
    <recommendedName>
        <fullName evidence="4">DUF3617 domain-containing protein</fullName>
    </recommendedName>
</protein>
<sequence>MRRIIFGLVAMLALGDAPAFAQSGYIPPPPPTRQFMKDVDLFKVQKSGPRIKPRESGNPMQVKLARELAAELKIPCDVVDAAELSDQPSRVPSYELVCRDAMGWIINRKPGGETQTLDCLAVQDSAAAAGKAWPRGLYCLMNGNFQPALGLTPIAHKIAPDCEVADGAYLGAGGTPPIVRYELRCKNGKGFIVDNPSPGSAATLSAMSCAEAAQAGAPCKLADRKQPG</sequence>
<reference evidence="2 3" key="1">
    <citation type="submission" date="2022-04" db="EMBL/GenBank/DDBJ databases">
        <title>Genome sequence of soybean root-associated Caulobacter segnis RL271.</title>
        <authorList>
            <person name="Longley R."/>
            <person name="Bonito G."/>
            <person name="Trigodet F."/>
            <person name="Crosson S."/>
            <person name="Fiebig A."/>
        </authorList>
    </citation>
    <scope>NUCLEOTIDE SEQUENCE [LARGE SCALE GENOMIC DNA]</scope>
    <source>
        <strain evidence="2 3">RL271</strain>
    </source>
</reference>
<feature type="signal peptide" evidence="1">
    <location>
        <begin position="1"/>
        <end position="21"/>
    </location>
</feature>